<dbReference type="Pfam" id="PF14341">
    <property type="entry name" value="PilX_N"/>
    <property type="match status" value="1"/>
</dbReference>
<evidence type="ECO:0000259" key="1">
    <source>
        <dbReference type="Pfam" id="PF14341"/>
    </source>
</evidence>
<feature type="domain" description="Type 4 fimbrial biogenesis protein PilX N-terminal" evidence="1">
    <location>
        <begin position="5"/>
        <end position="54"/>
    </location>
</feature>
<dbReference type="Proteomes" id="UP001187859">
    <property type="component" value="Unassembled WGS sequence"/>
</dbReference>
<organism evidence="2 3">
    <name type="scientific">Shewanella xiamenensis</name>
    <dbReference type="NCBI Taxonomy" id="332186"/>
    <lineage>
        <taxon>Bacteria</taxon>
        <taxon>Pseudomonadati</taxon>
        <taxon>Pseudomonadota</taxon>
        <taxon>Gammaproteobacteria</taxon>
        <taxon>Alteromonadales</taxon>
        <taxon>Shewanellaceae</taxon>
        <taxon>Shewanella</taxon>
    </lineage>
</organism>
<accession>A0AAE4TNN9</accession>
<name>A0AAE4TNN9_9GAMM</name>
<evidence type="ECO:0000313" key="2">
    <source>
        <dbReference type="EMBL" id="MDV5391270.1"/>
    </source>
</evidence>
<dbReference type="EMBL" id="JASGOQ010000001">
    <property type="protein sequence ID" value="MDV5391270.1"/>
    <property type="molecule type" value="Genomic_DNA"/>
</dbReference>
<dbReference type="RefSeq" id="WP_037429627.1">
    <property type="nucleotide sequence ID" value="NZ_AP026732.1"/>
</dbReference>
<dbReference type="InterPro" id="IPR025746">
    <property type="entry name" value="PilX_N_dom"/>
</dbReference>
<gene>
    <name evidence="2" type="ORF">QM089_13690</name>
</gene>
<evidence type="ECO:0000313" key="3">
    <source>
        <dbReference type="Proteomes" id="UP001187859"/>
    </source>
</evidence>
<comment type="caution">
    <text evidence="2">The sequence shown here is derived from an EMBL/GenBank/DDBJ whole genome shotgun (WGS) entry which is preliminary data.</text>
</comment>
<reference evidence="2" key="1">
    <citation type="submission" date="2023-05" db="EMBL/GenBank/DDBJ databases">
        <title>Colonisation of extended spectrum b-lactamase- and carbapenemase-producing bacteria on hospital surfaces from low- and middle-income countries.</title>
        <authorList>
            <person name="Nieto-Rosado M."/>
            <person name="Sands K."/>
            <person name="Iregbu K."/>
            <person name="Zahra R."/>
            <person name="Mazarati J.B."/>
            <person name="Mehtar S."/>
            <person name="Barnards-Group B."/>
            <person name="Walsh T.R."/>
        </authorList>
    </citation>
    <scope>NUCLEOTIDE SEQUENCE</scope>
    <source>
        <strain evidence="2">PP-E493</strain>
    </source>
</reference>
<dbReference type="AlphaFoldDB" id="A0AAE4TNN9"/>
<sequence>MRKQKGIVLFFALIVLLLMTIIGVALAVNSTQAIRMSGAGAERIEAKSIADGGLQQVILKYEGMLLANLNVATTEKLFNGVQQLTPYPLTGVRNVACQRTANATGANLVNCRRVEISSTRTFGRDDLGQLTVVSGVEQQVLP</sequence>
<proteinExistence type="predicted"/>
<protein>
    <submittedName>
        <fullName evidence="2">Pilus assembly PilX N-terminal domain-containing protein</fullName>
    </submittedName>
</protein>